<dbReference type="RefSeq" id="WP_377532987.1">
    <property type="nucleotide sequence ID" value="NZ_JBHTLD010000418.1"/>
</dbReference>
<dbReference type="Proteomes" id="UP001597094">
    <property type="component" value="Unassembled WGS sequence"/>
</dbReference>
<feature type="transmembrane region" description="Helical" evidence="1">
    <location>
        <begin position="33"/>
        <end position="52"/>
    </location>
</feature>
<comment type="caution">
    <text evidence="2">The sequence shown here is derived from an EMBL/GenBank/DDBJ whole genome shotgun (WGS) entry which is preliminary data.</text>
</comment>
<feature type="transmembrane region" description="Helical" evidence="1">
    <location>
        <begin position="7"/>
        <end position="27"/>
    </location>
</feature>
<name>A0ABW3SY31_9BACT</name>
<proteinExistence type="predicted"/>
<protein>
    <recommendedName>
        <fullName evidence="4">DUF5668 domain-containing protein</fullName>
    </recommendedName>
</protein>
<evidence type="ECO:0008006" key="4">
    <source>
        <dbReference type="Google" id="ProtNLM"/>
    </source>
</evidence>
<gene>
    <name evidence="2" type="ORF">ACFQ2O_21660</name>
</gene>
<keyword evidence="1" id="KW-0472">Membrane</keyword>
<dbReference type="EMBL" id="JBHTLD010000418">
    <property type="protein sequence ID" value="MFD1188831.1"/>
    <property type="molecule type" value="Genomic_DNA"/>
</dbReference>
<keyword evidence="3" id="KW-1185">Reference proteome</keyword>
<keyword evidence="1" id="KW-0812">Transmembrane</keyword>
<evidence type="ECO:0000313" key="2">
    <source>
        <dbReference type="EMBL" id="MFD1188831.1"/>
    </source>
</evidence>
<accession>A0ABW3SY31</accession>
<keyword evidence="1" id="KW-1133">Transmembrane helix</keyword>
<evidence type="ECO:0000313" key="3">
    <source>
        <dbReference type="Proteomes" id="UP001597094"/>
    </source>
</evidence>
<sequence length="59" mass="6928">MNLQNPYYKIALSGVVLCLLLQVVLFFAVDPYLASVVSPFYPIWIIFFVVGWRKEHPRR</sequence>
<evidence type="ECO:0000256" key="1">
    <source>
        <dbReference type="SAM" id="Phobius"/>
    </source>
</evidence>
<organism evidence="2 3">
    <name type="scientific">Pontibacter rugosus</name>
    <dbReference type="NCBI Taxonomy" id="1745966"/>
    <lineage>
        <taxon>Bacteria</taxon>
        <taxon>Pseudomonadati</taxon>
        <taxon>Bacteroidota</taxon>
        <taxon>Cytophagia</taxon>
        <taxon>Cytophagales</taxon>
        <taxon>Hymenobacteraceae</taxon>
        <taxon>Pontibacter</taxon>
    </lineage>
</organism>
<reference evidence="3" key="1">
    <citation type="journal article" date="2019" name="Int. J. Syst. Evol. Microbiol.">
        <title>The Global Catalogue of Microorganisms (GCM) 10K type strain sequencing project: providing services to taxonomists for standard genome sequencing and annotation.</title>
        <authorList>
            <consortium name="The Broad Institute Genomics Platform"/>
            <consortium name="The Broad Institute Genome Sequencing Center for Infectious Disease"/>
            <person name="Wu L."/>
            <person name="Ma J."/>
        </authorList>
    </citation>
    <scope>NUCLEOTIDE SEQUENCE [LARGE SCALE GENOMIC DNA]</scope>
    <source>
        <strain evidence="3">JCM 31319</strain>
    </source>
</reference>